<evidence type="ECO:0000256" key="2">
    <source>
        <dbReference type="ARBA" id="ARBA00022737"/>
    </source>
</evidence>
<evidence type="ECO:0000256" key="3">
    <source>
        <dbReference type="ARBA" id="ARBA00022837"/>
    </source>
</evidence>
<keyword evidence="1" id="KW-0479">Metal-binding</keyword>
<keyword evidence="3" id="KW-0106">Calcium</keyword>
<dbReference type="SMART" id="SM00054">
    <property type="entry name" value="EFh"/>
    <property type="match status" value="2"/>
</dbReference>
<feature type="domain" description="EF-hand" evidence="4">
    <location>
        <begin position="89"/>
        <end position="124"/>
    </location>
</feature>
<protein>
    <submittedName>
        <fullName evidence="5">Calcineurin subunit B type 1</fullName>
    </submittedName>
</protein>
<evidence type="ECO:0000313" key="6">
    <source>
        <dbReference type="Proteomes" id="UP001439008"/>
    </source>
</evidence>
<dbReference type="CDD" id="cd00051">
    <property type="entry name" value="EFh"/>
    <property type="match status" value="1"/>
</dbReference>
<reference evidence="5 6" key="1">
    <citation type="journal article" date="2024" name="BMC Biol.">
        <title>Comparative genomics of Ascetosporea gives new insight into the evolutionary basis for animal parasitism in Rhizaria.</title>
        <authorList>
            <person name="Hiltunen Thoren M."/>
            <person name="Onut-Brannstrom I."/>
            <person name="Alfjorden A."/>
            <person name="Peckova H."/>
            <person name="Swords F."/>
            <person name="Hooper C."/>
            <person name="Holzer A.S."/>
            <person name="Bass D."/>
            <person name="Burki F."/>
        </authorList>
    </citation>
    <scope>NUCLEOTIDE SEQUENCE [LARGE SCALE GENOMIC DNA]</scope>
    <source>
        <strain evidence="5">20-A016</strain>
    </source>
</reference>
<name>A0ABV2AVK3_9EUKA</name>
<keyword evidence="2" id="KW-0677">Repeat</keyword>
<dbReference type="EMBL" id="JBDODL010006281">
    <property type="protein sequence ID" value="MES1923456.1"/>
    <property type="molecule type" value="Genomic_DNA"/>
</dbReference>
<feature type="domain" description="EF-hand" evidence="4">
    <location>
        <begin position="48"/>
        <end position="83"/>
    </location>
</feature>
<dbReference type="InterPro" id="IPR018247">
    <property type="entry name" value="EF_Hand_1_Ca_BS"/>
</dbReference>
<proteinExistence type="predicted"/>
<keyword evidence="6" id="KW-1185">Reference proteome</keyword>
<dbReference type="PROSITE" id="PS00018">
    <property type="entry name" value="EF_HAND_1"/>
    <property type="match status" value="2"/>
</dbReference>
<dbReference type="Gene3D" id="1.10.238.10">
    <property type="entry name" value="EF-hand"/>
    <property type="match status" value="1"/>
</dbReference>
<comment type="caution">
    <text evidence="5">The sequence shown here is derived from an EMBL/GenBank/DDBJ whole genome shotgun (WGS) entry which is preliminary data.</text>
</comment>
<dbReference type="InterPro" id="IPR002048">
    <property type="entry name" value="EF_hand_dom"/>
</dbReference>
<evidence type="ECO:0000256" key="1">
    <source>
        <dbReference type="ARBA" id="ARBA00022723"/>
    </source>
</evidence>
<dbReference type="Proteomes" id="UP001439008">
    <property type="component" value="Unassembled WGS sequence"/>
</dbReference>
<accession>A0ABV2AVK3</accession>
<sequence length="137" mass="15983">ISIEDLKSIPKLEKNVLLERVLQIMTSTENFNFNDFLNIVSVFCKTDNKNEKIEFVFKMYDVNNDGFISNGDLFKSIELMVGNNLSKKEIQELVDRTIFEADQDKDGKISFTEFQSYIKNTNLEKQLMIKLPKMPEN</sequence>
<dbReference type="PANTHER" id="PTHR45942">
    <property type="entry name" value="PROTEIN PHOSPATASE 3 REGULATORY SUBUNIT B ALPHA ISOFORM TYPE 1"/>
    <property type="match status" value="1"/>
</dbReference>
<organism evidence="5 6">
    <name type="scientific">Bonamia ostreae</name>
    <dbReference type="NCBI Taxonomy" id="126728"/>
    <lineage>
        <taxon>Eukaryota</taxon>
        <taxon>Sar</taxon>
        <taxon>Rhizaria</taxon>
        <taxon>Endomyxa</taxon>
        <taxon>Ascetosporea</taxon>
        <taxon>Haplosporida</taxon>
        <taxon>Bonamia</taxon>
    </lineage>
</organism>
<evidence type="ECO:0000313" key="5">
    <source>
        <dbReference type="EMBL" id="MES1923456.1"/>
    </source>
</evidence>
<dbReference type="SUPFAM" id="SSF47473">
    <property type="entry name" value="EF-hand"/>
    <property type="match status" value="1"/>
</dbReference>
<dbReference type="PROSITE" id="PS50222">
    <property type="entry name" value="EF_HAND_2"/>
    <property type="match status" value="2"/>
</dbReference>
<gene>
    <name evidence="5" type="primary">PPP3R1_2</name>
    <name evidence="5" type="ORF">MHBO_005030</name>
</gene>
<evidence type="ECO:0000259" key="4">
    <source>
        <dbReference type="PROSITE" id="PS50222"/>
    </source>
</evidence>
<feature type="non-terminal residue" evidence="5">
    <location>
        <position position="1"/>
    </location>
</feature>
<dbReference type="Pfam" id="PF13499">
    <property type="entry name" value="EF-hand_7"/>
    <property type="match status" value="1"/>
</dbReference>
<dbReference type="InterPro" id="IPR011992">
    <property type="entry name" value="EF-hand-dom_pair"/>
</dbReference>